<proteinExistence type="predicted"/>
<keyword evidence="3" id="KW-1185">Reference proteome</keyword>
<feature type="compositionally biased region" description="Polar residues" evidence="1">
    <location>
        <begin position="1"/>
        <end position="11"/>
    </location>
</feature>
<organism evidence="2 3">
    <name type="scientific">Nonomuraea coxensis DSM 45129</name>
    <dbReference type="NCBI Taxonomy" id="1122611"/>
    <lineage>
        <taxon>Bacteria</taxon>
        <taxon>Bacillati</taxon>
        <taxon>Actinomycetota</taxon>
        <taxon>Actinomycetes</taxon>
        <taxon>Streptosporangiales</taxon>
        <taxon>Streptosporangiaceae</taxon>
        <taxon>Nonomuraea</taxon>
    </lineage>
</organism>
<gene>
    <name evidence="2" type="ORF">Nocox_39040</name>
</gene>
<dbReference type="EMBL" id="CP068985">
    <property type="protein sequence ID" value="QYC45358.1"/>
    <property type="molecule type" value="Genomic_DNA"/>
</dbReference>
<feature type="region of interest" description="Disordered" evidence="1">
    <location>
        <begin position="1"/>
        <end position="24"/>
    </location>
</feature>
<evidence type="ECO:0000313" key="3">
    <source>
        <dbReference type="Proteomes" id="UP000824681"/>
    </source>
</evidence>
<evidence type="ECO:0000256" key="1">
    <source>
        <dbReference type="SAM" id="MobiDB-lite"/>
    </source>
</evidence>
<accession>A0ABX8UFT4</accession>
<evidence type="ECO:0000313" key="2">
    <source>
        <dbReference type="EMBL" id="QYC45358.1"/>
    </source>
</evidence>
<sequence length="83" mass="9142">MTVTLEGSAGSSRDHRTGTSPIFGRRSFPPAVTVKRAFLVNRIACRLSLRERYRGGATSGPLRLPVIEAKKFRYAVFRSANAC</sequence>
<protein>
    <submittedName>
        <fullName evidence="2">Uncharacterized protein</fullName>
    </submittedName>
</protein>
<reference evidence="2 3" key="1">
    <citation type="journal article" date="2021" name="ACS Chem. Biol.">
        <title>Genomic-Led Discovery of a Novel Glycopeptide Antibiotic by Nonomuraea coxensis DSM 45129.</title>
        <authorList>
            <person name="Yushchuk O."/>
            <person name="Vior N.M."/>
            <person name="Andreo-Vidal A."/>
            <person name="Berini F."/>
            <person name="Ruckert C."/>
            <person name="Busche T."/>
            <person name="Binda E."/>
            <person name="Kalinowski J."/>
            <person name="Truman A.W."/>
            <person name="Marinelli F."/>
        </authorList>
    </citation>
    <scope>NUCLEOTIDE SEQUENCE [LARGE SCALE GENOMIC DNA]</scope>
    <source>
        <strain evidence="2 3">DSM 45129</strain>
    </source>
</reference>
<dbReference type="Proteomes" id="UP000824681">
    <property type="component" value="Chromosome"/>
</dbReference>
<name>A0ABX8UFT4_9ACTN</name>